<dbReference type="EMBL" id="AP022839">
    <property type="protein sequence ID" value="BCA95749.1"/>
    <property type="molecule type" value="Genomic_DNA"/>
</dbReference>
<dbReference type="KEGG" id="lant:TUM19329_21100"/>
<dbReference type="NCBIfam" id="TIGR00481">
    <property type="entry name" value="YbhB/YbcL family Raf kinase inhibitor-like protein"/>
    <property type="match status" value="1"/>
</dbReference>
<dbReference type="InterPro" id="IPR005247">
    <property type="entry name" value="YbhB_YbcL/LppC-like"/>
</dbReference>
<evidence type="ECO:0000313" key="2">
    <source>
        <dbReference type="Proteomes" id="UP000502894"/>
    </source>
</evidence>
<dbReference type="RefSeq" id="WP_173237271.1">
    <property type="nucleotide sequence ID" value="NZ_AP022839.1"/>
</dbReference>
<keyword evidence="2" id="KW-1185">Reference proteome</keyword>
<evidence type="ECO:0008006" key="3">
    <source>
        <dbReference type="Google" id="ProtNLM"/>
    </source>
</evidence>
<organism evidence="1 2">
    <name type="scientific">Legionella antarctica</name>
    <dbReference type="NCBI Taxonomy" id="2708020"/>
    <lineage>
        <taxon>Bacteria</taxon>
        <taxon>Pseudomonadati</taxon>
        <taxon>Pseudomonadota</taxon>
        <taxon>Gammaproteobacteria</taxon>
        <taxon>Legionellales</taxon>
        <taxon>Legionellaceae</taxon>
        <taxon>Legionella</taxon>
    </lineage>
</organism>
<dbReference type="AlphaFoldDB" id="A0A6F8T5M1"/>
<dbReference type="SUPFAM" id="SSF49777">
    <property type="entry name" value="PEBP-like"/>
    <property type="match status" value="1"/>
</dbReference>
<proteinExistence type="predicted"/>
<dbReference type="Gene3D" id="3.90.280.10">
    <property type="entry name" value="PEBP-like"/>
    <property type="match status" value="1"/>
</dbReference>
<dbReference type="PANTHER" id="PTHR30289">
    <property type="entry name" value="UNCHARACTERIZED PROTEIN YBCL-RELATED"/>
    <property type="match status" value="1"/>
</dbReference>
<dbReference type="InterPro" id="IPR008914">
    <property type="entry name" value="PEBP"/>
</dbReference>
<accession>A0A6F8T5M1</accession>
<dbReference type="PANTHER" id="PTHR30289:SF1">
    <property type="entry name" value="PEBP (PHOSPHATIDYLETHANOLAMINE-BINDING PROTEIN) FAMILY PROTEIN"/>
    <property type="match status" value="1"/>
</dbReference>
<dbReference type="InterPro" id="IPR036610">
    <property type="entry name" value="PEBP-like_sf"/>
</dbReference>
<dbReference type="CDD" id="cd00865">
    <property type="entry name" value="PEBP_bact_arch"/>
    <property type="match status" value="1"/>
</dbReference>
<dbReference type="Proteomes" id="UP000502894">
    <property type="component" value="Chromosome"/>
</dbReference>
<evidence type="ECO:0000313" key="1">
    <source>
        <dbReference type="EMBL" id="BCA95749.1"/>
    </source>
</evidence>
<name>A0A6F8T5M1_9GAMM</name>
<dbReference type="Pfam" id="PF01161">
    <property type="entry name" value="PBP"/>
    <property type="match status" value="1"/>
</dbReference>
<reference evidence="1" key="1">
    <citation type="journal article" date="2020" name="Microbiol. Resour. Announc.">
        <title>Complete Genome Sequence of Novel Psychrotolerant Legionella Strain TUM19329, Isolated from Antarctic Lake Sediment.</title>
        <authorList>
            <person name="Shimada S."/>
            <person name="Nakai R."/>
            <person name="Aoki K."/>
            <person name="Shimoeda N."/>
            <person name="Ohno G."/>
            <person name="Miyazaki Y."/>
            <person name="Kudoh S."/>
            <person name="Imura S."/>
            <person name="Watanabe K."/>
            <person name="Ishii Y."/>
            <person name="Tateda K."/>
        </authorList>
    </citation>
    <scope>NUCLEOTIDE SEQUENCE [LARGE SCALE GENOMIC DNA]</scope>
    <source>
        <strain evidence="1">TUM19329</strain>
    </source>
</reference>
<sequence>MRKNTLLLFLLLGMYHYPIYAGNFTLESPAFKMNTMIPSQYTCNGDEQSPPLTWNNAPPNTQSFTLVVEDPDASAGVWTHWVLFNIPPAVTELVVGSSVPEGSSHGQNSWGSPNYRGPCPPLGAHRYVFKLYALDTLLSLDNGATKDTVLQAMTGHVIGSAELVGLYQKYN</sequence>
<protein>
    <recommendedName>
        <fullName evidence="3">YbhB/YbcL family Raf kinase inhibitor-like protein</fullName>
    </recommendedName>
</protein>
<gene>
    <name evidence="1" type="ORF">TUM19329_21100</name>
</gene>